<evidence type="ECO:0000259" key="2">
    <source>
        <dbReference type="Pfam" id="PF13579"/>
    </source>
</evidence>
<dbReference type="InterPro" id="IPR028098">
    <property type="entry name" value="Glyco_trans_4-like_N"/>
</dbReference>
<keyword evidence="3" id="KW-0808">Transferase</keyword>
<name>A0A150HRW0_9GAMM</name>
<dbReference type="InterPro" id="IPR001296">
    <property type="entry name" value="Glyco_trans_1"/>
</dbReference>
<dbReference type="Gene3D" id="3.40.50.2000">
    <property type="entry name" value="Glycogen Phosphorylase B"/>
    <property type="match status" value="2"/>
</dbReference>
<proteinExistence type="predicted"/>
<evidence type="ECO:0000313" key="4">
    <source>
        <dbReference type="Proteomes" id="UP000075544"/>
    </source>
</evidence>
<keyword evidence="3" id="KW-0328">Glycosyltransferase</keyword>
<dbReference type="EC" id="2.4.1.250" evidence="3"/>
<accession>A0A150HRW0</accession>
<dbReference type="RefSeq" id="WP_061525215.1">
    <property type="nucleotide sequence ID" value="NZ_DALYQE010000035.1"/>
</dbReference>
<feature type="domain" description="Glycosyl transferase family 1" evidence="1">
    <location>
        <begin position="217"/>
        <end position="381"/>
    </location>
</feature>
<reference evidence="3 4" key="1">
    <citation type="journal article" date="2016" name="Sci. Rep.">
        <title>Genomic and phenotypic characterization of the species Acinetobacter venetianus.</title>
        <authorList>
            <person name="Fondi M."/>
            <person name="Maida I."/>
            <person name="Perrin E."/>
            <person name="Orlandini V."/>
            <person name="La Torre L."/>
            <person name="Bosi E."/>
            <person name="Negroni A."/>
            <person name="Zanaroli G."/>
            <person name="Fava F."/>
            <person name="Decorosi F."/>
            <person name="Giovannetti L."/>
            <person name="Viti C."/>
            <person name="Vaneechoutte M."/>
            <person name="Dijkshoorn L."/>
            <person name="Fani R."/>
        </authorList>
    </citation>
    <scope>NUCLEOTIDE SEQUENCE [LARGE SCALE GENOMIC DNA]</scope>
    <source>
        <strain evidence="3 4">LUH13518</strain>
    </source>
</reference>
<dbReference type="GO" id="GO:1901135">
    <property type="term" value="P:carbohydrate derivative metabolic process"/>
    <property type="evidence" value="ECO:0007669"/>
    <property type="project" value="UniProtKB-ARBA"/>
</dbReference>
<dbReference type="GO" id="GO:0102710">
    <property type="term" value="F:D-inositol-3-phosphate glycosyltransferase activity"/>
    <property type="evidence" value="ECO:0007669"/>
    <property type="project" value="UniProtKB-EC"/>
</dbReference>
<dbReference type="PATRIC" id="fig|52133.19.peg.2541"/>
<evidence type="ECO:0000259" key="1">
    <source>
        <dbReference type="Pfam" id="PF00534"/>
    </source>
</evidence>
<dbReference type="AlphaFoldDB" id="A0A150HRW0"/>
<dbReference type="CDD" id="cd03794">
    <property type="entry name" value="GT4_WbuB-like"/>
    <property type="match status" value="1"/>
</dbReference>
<dbReference type="PANTHER" id="PTHR12526">
    <property type="entry name" value="GLYCOSYLTRANSFERASE"/>
    <property type="match status" value="1"/>
</dbReference>
<comment type="caution">
    <text evidence="3">The sequence shown here is derived from an EMBL/GenBank/DDBJ whole genome shotgun (WGS) entry which is preliminary data.</text>
</comment>
<protein>
    <submittedName>
        <fullName evidence="3">D-inositol-3-phosphate glycosyltransferase</fullName>
        <ecNumber evidence="3">2.4.1.250</ecNumber>
    </submittedName>
</protein>
<gene>
    <name evidence="3" type="primary">mshA</name>
    <name evidence="3" type="ORF">AVENLUH13518_02511</name>
</gene>
<evidence type="ECO:0000313" key="3">
    <source>
        <dbReference type="EMBL" id="KXZ69442.1"/>
    </source>
</evidence>
<dbReference type="Proteomes" id="UP000075544">
    <property type="component" value="Unassembled WGS sequence"/>
</dbReference>
<dbReference type="EMBL" id="JRHX01000074">
    <property type="protein sequence ID" value="KXZ69442.1"/>
    <property type="molecule type" value="Genomic_DNA"/>
</dbReference>
<sequence length="403" mass="44466">MKILYFHQHFSTPKGSAGIRSYAMAQSLIRNGHQVTMVCGSFGAGQTGLTQPFSKGMRRGMVDGIDIIEFELPYSNALSFLKRILIFLSFAFKSIKVALTEKYDVVFATTTPLTAGIPGIFAKWFRRKPFVFEVRDLWPELPKAMGVIKNPIVLWMMSVLEWTSYHSADRLVGLSPGIVDGIIKRGIAPEKVASIPNGCDLDIFASEHQAWRPEGVQPTDLMAIFTGTHGLANGLNAVLDAAVELKKRQRTDIKLVLVGDGMRKKALLERAAELQLDNVIFHDPVNKAKLAGLMASADIGLQILANVPAFYYGTSPNKFFDYISAGLPVLNNYPGWLAELITKEQCGFAVPPENPQAFADALEQAANQREQLIEMGVNGQQVAREQFNRSILSQKFSDWVTGA</sequence>
<organism evidence="3 4">
    <name type="scientific">Acinetobacter venetianus</name>
    <dbReference type="NCBI Taxonomy" id="52133"/>
    <lineage>
        <taxon>Bacteria</taxon>
        <taxon>Pseudomonadati</taxon>
        <taxon>Pseudomonadota</taxon>
        <taxon>Gammaproteobacteria</taxon>
        <taxon>Moraxellales</taxon>
        <taxon>Moraxellaceae</taxon>
        <taxon>Acinetobacter</taxon>
    </lineage>
</organism>
<dbReference type="PANTHER" id="PTHR12526:SF638">
    <property type="entry name" value="SPORE COAT PROTEIN SA"/>
    <property type="match status" value="1"/>
</dbReference>
<feature type="domain" description="Glycosyltransferase subfamily 4-like N-terminal" evidence="2">
    <location>
        <begin position="19"/>
        <end position="198"/>
    </location>
</feature>
<dbReference type="Pfam" id="PF13579">
    <property type="entry name" value="Glyco_trans_4_4"/>
    <property type="match status" value="1"/>
</dbReference>
<dbReference type="Pfam" id="PF00534">
    <property type="entry name" value="Glycos_transf_1"/>
    <property type="match status" value="1"/>
</dbReference>
<dbReference type="SUPFAM" id="SSF53756">
    <property type="entry name" value="UDP-Glycosyltransferase/glycogen phosphorylase"/>
    <property type="match status" value="1"/>
</dbReference>